<dbReference type="PANTHER" id="PTHR39321:SF3">
    <property type="entry name" value="PHOSPHOPANTETHEINE ADENYLYLTRANSFERASE"/>
    <property type="match status" value="1"/>
</dbReference>
<dbReference type="GO" id="GO:0005524">
    <property type="term" value="F:ATP binding"/>
    <property type="evidence" value="ECO:0007669"/>
    <property type="project" value="UniProtKB-KW"/>
</dbReference>
<organism evidence="12 13">
    <name type="scientific">Paenibacillus sambharensis</name>
    <dbReference type="NCBI Taxonomy" id="1803190"/>
    <lineage>
        <taxon>Bacteria</taxon>
        <taxon>Bacillati</taxon>
        <taxon>Bacillota</taxon>
        <taxon>Bacilli</taxon>
        <taxon>Bacillales</taxon>
        <taxon>Paenibacillaceae</taxon>
        <taxon>Paenibacillus</taxon>
    </lineage>
</organism>
<dbReference type="GO" id="GO:0004515">
    <property type="term" value="F:nicotinate-nucleotide adenylyltransferase activity"/>
    <property type="evidence" value="ECO:0007669"/>
    <property type="project" value="UniProtKB-UniRule"/>
</dbReference>
<dbReference type="Gene3D" id="3.40.50.620">
    <property type="entry name" value="HUPs"/>
    <property type="match status" value="1"/>
</dbReference>
<keyword evidence="3 10" id="KW-0662">Pyridine nucleotide biosynthesis</keyword>
<sequence length="197" mass="21807">MLRAGIMGGTFDPIHNGHLLAAETALDVFGLDEIWFVPAATPPLKSGAPDASDRMRLDMVRLAAEGHPNFRVLDIELERGGVSYSVDTVAALQERCPDTLLSYIIGGDRIGDLAQWHRVAELAERLEYFIGFSRPGYPADLSALPSPLRDKVKTADMPQMEISSTAVRLRRAEGRSIRFLVPDSVYEYIMRNDIYGS</sequence>
<evidence type="ECO:0000256" key="2">
    <source>
        <dbReference type="ARBA" id="ARBA00005019"/>
    </source>
</evidence>
<reference evidence="12 13" key="1">
    <citation type="submission" date="2018-06" db="EMBL/GenBank/DDBJ databases">
        <title>Paenibacillus imtechensis sp. nov.</title>
        <authorList>
            <person name="Pinnaka A.K."/>
            <person name="Singh H."/>
            <person name="Kaur M."/>
        </authorList>
    </citation>
    <scope>NUCLEOTIDE SEQUENCE [LARGE SCALE GENOMIC DNA]</scope>
    <source>
        <strain evidence="12 13">SMB1</strain>
    </source>
</reference>
<evidence type="ECO:0000256" key="1">
    <source>
        <dbReference type="ARBA" id="ARBA00002324"/>
    </source>
</evidence>
<dbReference type="UniPathway" id="UPA00253">
    <property type="reaction ID" value="UER00332"/>
</dbReference>
<keyword evidence="8 10" id="KW-0520">NAD</keyword>
<dbReference type="HAMAP" id="MF_00244">
    <property type="entry name" value="NaMN_adenylyltr"/>
    <property type="match status" value="1"/>
</dbReference>
<dbReference type="NCBIfam" id="NF000840">
    <property type="entry name" value="PRK00071.1-3"/>
    <property type="match status" value="1"/>
</dbReference>
<dbReference type="EMBL" id="QKRB01000055">
    <property type="protein sequence ID" value="PZD93979.1"/>
    <property type="molecule type" value="Genomic_DNA"/>
</dbReference>
<keyword evidence="13" id="KW-1185">Reference proteome</keyword>
<dbReference type="NCBIfam" id="TIGR00482">
    <property type="entry name" value="nicotinate (nicotinamide) nucleotide adenylyltransferase"/>
    <property type="match status" value="1"/>
</dbReference>
<keyword evidence="4 10" id="KW-0808">Transferase</keyword>
<evidence type="ECO:0000259" key="11">
    <source>
        <dbReference type="Pfam" id="PF01467"/>
    </source>
</evidence>
<comment type="pathway">
    <text evidence="2 10">Cofactor biosynthesis; NAD(+) biosynthesis; deamido-NAD(+) from nicotinate D-ribonucleotide: step 1/1.</text>
</comment>
<evidence type="ECO:0000256" key="5">
    <source>
        <dbReference type="ARBA" id="ARBA00022695"/>
    </source>
</evidence>
<feature type="domain" description="Cytidyltransferase-like" evidence="11">
    <location>
        <begin position="6"/>
        <end position="169"/>
    </location>
</feature>
<evidence type="ECO:0000256" key="7">
    <source>
        <dbReference type="ARBA" id="ARBA00022840"/>
    </source>
</evidence>
<accession>A0A2W1L503</accession>
<protein>
    <recommendedName>
        <fullName evidence="10">Probable nicotinate-nucleotide adenylyltransferase</fullName>
        <ecNumber evidence="10">2.7.7.18</ecNumber>
    </recommendedName>
    <alternativeName>
        <fullName evidence="10">Deamido-NAD(+) diphosphorylase</fullName>
    </alternativeName>
    <alternativeName>
        <fullName evidence="10">Deamido-NAD(+) pyrophosphorylase</fullName>
    </alternativeName>
    <alternativeName>
        <fullName evidence="10">Nicotinate mononucleotide adenylyltransferase</fullName>
        <shortName evidence="10">NaMN adenylyltransferase</shortName>
    </alternativeName>
</protein>
<dbReference type="OrthoDB" id="5295945at2"/>
<evidence type="ECO:0000256" key="10">
    <source>
        <dbReference type="HAMAP-Rule" id="MF_00244"/>
    </source>
</evidence>
<comment type="similarity">
    <text evidence="10">Belongs to the NadD family.</text>
</comment>
<dbReference type="CDD" id="cd02165">
    <property type="entry name" value="NMNAT"/>
    <property type="match status" value="1"/>
</dbReference>
<dbReference type="Proteomes" id="UP000249522">
    <property type="component" value="Unassembled WGS sequence"/>
</dbReference>
<dbReference type="Pfam" id="PF01467">
    <property type="entry name" value="CTP_transf_like"/>
    <property type="match status" value="1"/>
</dbReference>
<evidence type="ECO:0000313" key="12">
    <source>
        <dbReference type="EMBL" id="PZD93979.1"/>
    </source>
</evidence>
<evidence type="ECO:0000313" key="13">
    <source>
        <dbReference type="Proteomes" id="UP000249522"/>
    </source>
</evidence>
<dbReference type="GO" id="GO:0009435">
    <property type="term" value="P:NAD+ biosynthetic process"/>
    <property type="evidence" value="ECO:0007669"/>
    <property type="project" value="UniProtKB-UniRule"/>
</dbReference>
<evidence type="ECO:0000256" key="9">
    <source>
        <dbReference type="ARBA" id="ARBA00048721"/>
    </source>
</evidence>
<dbReference type="InterPro" id="IPR014729">
    <property type="entry name" value="Rossmann-like_a/b/a_fold"/>
</dbReference>
<dbReference type="RefSeq" id="WP_111148788.1">
    <property type="nucleotide sequence ID" value="NZ_QKRB01000055.1"/>
</dbReference>
<proteinExistence type="inferred from homology"/>
<gene>
    <name evidence="10 12" type="primary">nadD</name>
    <name evidence="12" type="ORF">DNH61_21065</name>
</gene>
<dbReference type="EC" id="2.7.7.18" evidence="10"/>
<name>A0A2W1L503_9BACL</name>
<dbReference type="InterPro" id="IPR005248">
    <property type="entry name" value="NadD/NMNAT"/>
</dbReference>
<dbReference type="AlphaFoldDB" id="A0A2W1L503"/>
<keyword evidence="7 10" id="KW-0067">ATP-binding</keyword>
<keyword evidence="6 10" id="KW-0547">Nucleotide-binding</keyword>
<evidence type="ECO:0000256" key="6">
    <source>
        <dbReference type="ARBA" id="ARBA00022741"/>
    </source>
</evidence>
<dbReference type="PANTHER" id="PTHR39321">
    <property type="entry name" value="NICOTINATE-NUCLEOTIDE ADENYLYLTRANSFERASE-RELATED"/>
    <property type="match status" value="1"/>
</dbReference>
<evidence type="ECO:0000256" key="4">
    <source>
        <dbReference type="ARBA" id="ARBA00022679"/>
    </source>
</evidence>
<dbReference type="SUPFAM" id="SSF52374">
    <property type="entry name" value="Nucleotidylyl transferase"/>
    <property type="match status" value="1"/>
</dbReference>
<evidence type="ECO:0000256" key="8">
    <source>
        <dbReference type="ARBA" id="ARBA00023027"/>
    </source>
</evidence>
<dbReference type="NCBIfam" id="TIGR00125">
    <property type="entry name" value="cyt_tran_rel"/>
    <property type="match status" value="1"/>
</dbReference>
<comment type="caution">
    <text evidence="12">The sequence shown here is derived from an EMBL/GenBank/DDBJ whole genome shotgun (WGS) entry which is preliminary data.</text>
</comment>
<comment type="catalytic activity">
    <reaction evidence="9 10">
        <text>nicotinate beta-D-ribonucleotide + ATP + H(+) = deamido-NAD(+) + diphosphate</text>
        <dbReference type="Rhea" id="RHEA:22860"/>
        <dbReference type="ChEBI" id="CHEBI:15378"/>
        <dbReference type="ChEBI" id="CHEBI:30616"/>
        <dbReference type="ChEBI" id="CHEBI:33019"/>
        <dbReference type="ChEBI" id="CHEBI:57502"/>
        <dbReference type="ChEBI" id="CHEBI:58437"/>
        <dbReference type="EC" id="2.7.7.18"/>
    </reaction>
</comment>
<dbReference type="InterPro" id="IPR004821">
    <property type="entry name" value="Cyt_trans-like"/>
</dbReference>
<keyword evidence="5 10" id="KW-0548">Nucleotidyltransferase</keyword>
<evidence type="ECO:0000256" key="3">
    <source>
        <dbReference type="ARBA" id="ARBA00022642"/>
    </source>
</evidence>
<comment type="function">
    <text evidence="1 10">Catalyzes the reversible adenylation of nicotinate mononucleotide (NaMN) to nicotinic acid adenine dinucleotide (NaAD).</text>
</comment>